<comment type="catalytic activity">
    <reaction evidence="9 10">
        <text>carbamoyl phosphate + L-ornithine = L-citrulline + phosphate + H(+)</text>
        <dbReference type="Rhea" id="RHEA:19513"/>
        <dbReference type="ChEBI" id="CHEBI:15378"/>
        <dbReference type="ChEBI" id="CHEBI:43474"/>
        <dbReference type="ChEBI" id="CHEBI:46911"/>
        <dbReference type="ChEBI" id="CHEBI:57743"/>
        <dbReference type="ChEBI" id="CHEBI:58228"/>
        <dbReference type="EC" id="2.1.3.3"/>
    </reaction>
</comment>
<dbReference type="EMBL" id="CP020773">
    <property type="protein sequence ID" value="ARJ50683.1"/>
    <property type="molecule type" value="Genomic_DNA"/>
</dbReference>
<accession>A0AAC9RQZ2</accession>
<feature type="binding site" evidence="10">
    <location>
        <position position="117"/>
    </location>
    <ligand>
        <name>carbamoyl phosphate</name>
        <dbReference type="ChEBI" id="CHEBI:58228"/>
    </ligand>
</feature>
<dbReference type="PRINTS" id="PR00100">
    <property type="entry name" value="AOTCASE"/>
</dbReference>
<comment type="similarity">
    <text evidence="3 10">Belongs to the aspartate/ornithine carbamoyltransferase superfamily. OTCase family.</text>
</comment>
<feature type="binding site" evidence="10">
    <location>
        <position position="327"/>
    </location>
    <ligand>
        <name>carbamoyl phosphate</name>
        <dbReference type="ChEBI" id="CHEBI:58228"/>
    </ligand>
</feature>
<dbReference type="GO" id="GO:0019240">
    <property type="term" value="P:citrulline biosynthetic process"/>
    <property type="evidence" value="ECO:0007669"/>
    <property type="project" value="TreeGrafter"/>
</dbReference>
<dbReference type="SUPFAM" id="SSF53671">
    <property type="entry name" value="Aspartate/ornithine carbamoyltransferase"/>
    <property type="match status" value="1"/>
</dbReference>
<feature type="domain" description="Aspartate/ornithine carbamoyltransferase carbamoyl-P binding" evidence="12">
    <location>
        <begin position="17"/>
        <end position="157"/>
    </location>
</feature>
<feature type="binding site" evidence="10">
    <location>
        <begin position="66"/>
        <end position="69"/>
    </location>
    <ligand>
        <name>carbamoyl phosphate</name>
        <dbReference type="ChEBI" id="CHEBI:58228"/>
    </ligand>
</feature>
<proteinExistence type="inferred from homology"/>
<sequence>MGTYTTTLKQLKTFKGKSFLKTTDFDATDLMTLIDFSMELKHKKQHHLPHPYLKGKNIALIFEKPSTRTRAAFSVAAHDLGAHVDCYEKGAIHLGSKESIEDTSRVFGRMYDGIGFRGYHQVDIEQLSQYAGVPVWNGLTNEWHPTQMIADFMTIKEHFGSLPGRTLTYVGDASNNVAHDLLVTGAKLGVNMHIAAPKRLQPHIDIQHIAQSEAEKSGAKILITEDVKSAVYQTDVVYTDVWLSMGTDESEWASRIKQMLPYQINDQMMAHVGHDKLIVMHCLPAFHDLKTTTSQKIYQQYGLRAMEITDDVFHSDYSVIFEQAENRLHSIKAVMAATLGDIF</sequence>
<dbReference type="NCBIfam" id="TIGR00658">
    <property type="entry name" value="orni_carb_tr"/>
    <property type="match status" value="1"/>
</dbReference>
<dbReference type="Gene3D" id="3.40.50.1370">
    <property type="entry name" value="Aspartate/ornithine carbamoyltransferase"/>
    <property type="match status" value="2"/>
</dbReference>
<dbReference type="PANTHER" id="PTHR45753">
    <property type="entry name" value="ORNITHINE CARBAMOYLTRANSFERASE, MITOCHONDRIAL"/>
    <property type="match status" value="1"/>
</dbReference>
<reference evidence="13 14" key="1">
    <citation type="submission" date="2017-04" db="EMBL/GenBank/DDBJ databases">
        <authorList>
            <person name="Veseli I.A."/>
            <person name="Tang C."/>
            <person name="Pombert J.-F."/>
        </authorList>
    </citation>
    <scope>NUCLEOTIDE SEQUENCE [LARGE SCALE GENOMIC DNA]</scope>
    <source>
        <strain evidence="13 14">ATCC 700373</strain>
    </source>
</reference>
<evidence type="ECO:0000259" key="12">
    <source>
        <dbReference type="Pfam" id="PF02729"/>
    </source>
</evidence>
<feature type="binding site" evidence="10">
    <location>
        <begin position="244"/>
        <end position="245"/>
    </location>
    <ligand>
        <name>L-ornithine</name>
        <dbReference type="ChEBI" id="CHEBI:46911"/>
    </ligand>
</feature>
<dbReference type="Pfam" id="PF02729">
    <property type="entry name" value="OTCace_N"/>
    <property type="match status" value="1"/>
</dbReference>
<dbReference type="PROSITE" id="PS00097">
    <property type="entry name" value="CARBAMOYLTRANSFERASE"/>
    <property type="match status" value="1"/>
</dbReference>
<dbReference type="FunFam" id="3.40.50.1370:FF:000008">
    <property type="entry name" value="Ornithine carbamoyltransferase"/>
    <property type="match status" value="1"/>
</dbReference>
<organism evidence="13 14">
    <name type="scientific">Staphylococcus lutrae</name>
    <dbReference type="NCBI Taxonomy" id="155085"/>
    <lineage>
        <taxon>Bacteria</taxon>
        <taxon>Bacillati</taxon>
        <taxon>Bacillota</taxon>
        <taxon>Bacilli</taxon>
        <taxon>Bacillales</taxon>
        <taxon>Staphylococcaceae</taxon>
        <taxon>Staphylococcus</taxon>
    </lineage>
</organism>
<dbReference type="GO" id="GO:0042450">
    <property type="term" value="P:L-arginine biosynthetic process via ornithine"/>
    <property type="evidence" value="ECO:0007669"/>
    <property type="project" value="UniProtKB-UniRule"/>
</dbReference>
<dbReference type="InterPro" id="IPR036901">
    <property type="entry name" value="Asp/Orn_carbamoylTrfase_sf"/>
</dbReference>
<evidence type="ECO:0000256" key="8">
    <source>
        <dbReference type="ARBA" id="ARBA00037919"/>
    </source>
</evidence>
<evidence type="ECO:0000256" key="7">
    <source>
        <dbReference type="ARBA" id="ARBA00022679"/>
    </source>
</evidence>
<dbReference type="HAMAP" id="MF_01109">
    <property type="entry name" value="OTCase"/>
    <property type="match status" value="1"/>
</dbReference>
<evidence type="ECO:0000256" key="4">
    <source>
        <dbReference type="ARBA" id="ARBA00013007"/>
    </source>
</evidence>
<dbReference type="InterPro" id="IPR024904">
    <property type="entry name" value="OTCase_ArgI"/>
</dbReference>
<keyword evidence="5 10" id="KW-0963">Cytoplasm</keyword>
<dbReference type="Pfam" id="PF00185">
    <property type="entry name" value="OTCace"/>
    <property type="match status" value="1"/>
</dbReference>
<evidence type="ECO:0000256" key="2">
    <source>
        <dbReference type="ARBA" id="ARBA00004496"/>
    </source>
</evidence>
<keyword evidence="14" id="KW-1185">Reference proteome</keyword>
<dbReference type="PANTHER" id="PTHR45753:SF1">
    <property type="entry name" value="ORNITHINE CARBAMOYLTRANSFERASE, CATABOLIC"/>
    <property type="match status" value="1"/>
</dbReference>
<dbReference type="InterPro" id="IPR006130">
    <property type="entry name" value="Asp/Orn_carbamoylTrfase"/>
</dbReference>
<evidence type="ECO:0000256" key="10">
    <source>
        <dbReference type="HAMAP-Rule" id="MF_01109"/>
    </source>
</evidence>
<evidence type="ECO:0000256" key="1">
    <source>
        <dbReference type="ARBA" id="ARBA00003822"/>
    </source>
</evidence>
<dbReference type="GO" id="GO:0004585">
    <property type="term" value="F:ornithine carbamoyltransferase activity"/>
    <property type="evidence" value="ECO:0007669"/>
    <property type="project" value="UniProtKB-UniRule"/>
</dbReference>
<name>A0AAC9RQZ2_9STAP</name>
<dbReference type="Proteomes" id="UP000242864">
    <property type="component" value="Chromosome"/>
</dbReference>
<evidence type="ECO:0000256" key="5">
    <source>
        <dbReference type="ARBA" id="ARBA00022490"/>
    </source>
</evidence>
<evidence type="ECO:0000313" key="13">
    <source>
        <dbReference type="EMBL" id="ARJ50683.1"/>
    </source>
</evidence>
<comment type="caution">
    <text evidence="10">Lacks conserved residue(s) required for the propagation of feature annotation.</text>
</comment>
<dbReference type="InterPro" id="IPR006131">
    <property type="entry name" value="Asp_carbamoyltransf_Asp/Orn-bd"/>
</dbReference>
<dbReference type="InterPro" id="IPR002292">
    <property type="entry name" value="Orn/put_carbamltrans"/>
</dbReference>
<dbReference type="EC" id="2.1.3.3" evidence="4 10"/>
<feature type="domain" description="Aspartate/ornithine carbamoyltransferase Asp/Orn-binding" evidence="11">
    <location>
        <begin position="164"/>
        <end position="337"/>
    </location>
</feature>
<dbReference type="KEGG" id="slz:B5P37_04790"/>
<feature type="binding site" evidence="10">
    <location>
        <begin position="282"/>
        <end position="283"/>
    </location>
    <ligand>
        <name>carbamoyl phosphate</name>
        <dbReference type="ChEBI" id="CHEBI:58228"/>
    </ligand>
</feature>
<dbReference type="AlphaFoldDB" id="A0AAC9RQZ2"/>
<keyword evidence="7 10" id="KW-0808">Transferase</keyword>
<feature type="binding site" evidence="10">
    <location>
        <position position="240"/>
    </location>
    <ligand>
        <name>L-ornithine</name>
        <dbReference type="ChEBI" id="CHEBI:46911"/>
    </ligand>
</feature>
<dbReference type="PRINTS" id="PR00102">
    <property type="entry name" value="OTCASE"/>
</dbReference>
<dbReference type="RefSeq" id="WP_085237161.1">
    <property type="nucleotide sequence ID" value="NZ_PPRH01000140.1"/>
</dbReference>
<dbReference type="GO" id="GO:0005737">
    <property type="term" value="C:cytoplasm"/>
    <property type="evidence" value="ECO:0007669"/>
    <property type="project" value="UniProtKB-SubCell"/>
</dbReference>
<protein>
    <recommendedName>
        <fullName evidence="4 10">Ornithine carbamoyltransferase</fullName>
        <shortName evidence="10">OTCase</shortName>
        <ecNumber evidence="4 10">2.1.3.3</ecNumber>
    </recommendedName>
</protein>
<feature type="binding site" evidence="10">
    <location>
        <begin position="144"/>
        <end position="147"/>
    </location>
    <ligand>
        <name>carbamoyl phosphate</name>
        <dbReference type="ChEBI" id="CHEBI:58228"/>
    </ligand>
</feature>
<evidence type="ECO:0000256" key="3">
    <source>
        <dbReference type="ARBA" id="ARBA00007805"/>
    </source>
</evidence>
<evidence type="ECO:0000256" key="9">
    <source>
        <dbReference type="ARBA" id="ARBA00048772"/>
    </source>
</evidence>
<comment type="function">
    <text evidence="1">Reversibly catalyzes the transfer of the carbamoyl group from carbamoyl phosphate (CP) to the N(epsilon) atom of ornithine (ORN) to produce L-citrulline.</text>
</comment>
<dbReference type="InterPro" id="IPR006132">
    <property type="entry name" value="Asp/Orn_carbamoyltranf_P-bd"/>
</dbReference>
<evidence type="ECO:0000313" key="14">
    <source>
        <dbReference type="Proteomes" id="UP000242864"/>
    </source>
</evidence>
<feature type="binding site" evidence="10">
    <location>
        <position position="176"/>
    </location>
    <ligand>
        <name>L-ornithine</name>
        <dbReference type="ChEBI" id="CHEBI:46911"/>
    </ligand>
</feature>
<dbReference type="GO" id="GO:0016597">
    <property type="term" value="F:amino acid binding"/>
    <property type="evidence" value="ECO:0007669"/>
    <property type="project" value="InterPro"/>
</dbReference>
<gene>
    <name evidence="13" type="ORF">B5P37_04790</name>
</gene>
<comment type="pathway">
    <text evidence="8">Amino-acid degradation; L-arginine degradation via ADI pathway; carbamoyl phosphate from L-arginine: step 2/2.</text>
</comment>
<evidence type="ECO:0000259" key="11">
    <source>
        <dbReference type="Pfam" id="PF00185"/>
    </source>
</evidence>
<keyword evidence="6" id="KW-0056">Arginine metabolism</keyword>
<evidence type="ECO:0000256" key="6">
    <source>
        <dbReference type="ARBA" id="ARBA00022503"/>
    </source>
</evidence>
<comment type="subcellular location">
    <subcellularLocation>
        <location evidence="2 10">Cytoplasm</location>
    </subcellularLocation>
</comment>